<feature type="transmembrane region" description="Helical" evidence="1">
    <location>
        <begin position="227"/>
        <end position="243"/>
    </location>
</feature>
<gene>
    <name evidence="2" type="ORF">SanaruYs_10260</name>
</gene>
<keyword evidence="1" id="KW-0812">Transmembrane</keyword>
<dbReference type="AlphaFoldDB" id="A0A401U7E5"/>
<dbReference type="Proteomes" id="UP000288227">
    <property type="component" value="Unassembled WGS sequence"/>
</dbReference>
<keyword evidence="1" id="KW-0472">Membrane</keyword>
<feature type="transmembrane region" description="Helical" evidence="1">
    <location>
        <begin position="316"/>
        <end position="338"/>
    </location>
</feature>
<name>A0A401U7E5_9BACT</name>
<sequence>MEDLGKSLPFAEGFIDAERAGKSAGEQHCLNCGTPLTGKYCGNCGQRDLPARQNLGDLLINFISSFYSFESKFFKTFKYLLFYPGKITAEYNAGKRESFYHPARMYVFLSFIFFLLFSTVFSTDDMDLEEKGDFKTVQDSLNVDSLVRENTKGLKFGYQPVEISTESKVAKTLAQYDSLQNALPAEKRDGYIKRYFERKGREVEAGATQGQIAKAFMNDMMENTPKMIFILMPFFALLLKLFYVRRDFYYSEHLIFTIFFYDFIYLIGSLIILASKVEWLWWLELGLYMWIFIYLYKAMRKVYKQGRAKTVIKFLLLNFLFLFVVSFGIAGLALIAFIRL</sequence>
<dbReference type="OrthoDB" id="7446256at2"/>
<dbReference type="Pfam" id="PF12412">
    <property type="entry name" value="DUF3667"/>
    <property type="match status" value="1"/>
</dbReference>
<reference evidence="2 3" key="1">
    <citation type="submission" date="2018-11" db="EMBL/GenBank/DDBJ databases">
        <title>Chryseotalea sanarue gen. nov., sp., nov., a member of the family Cytophagaceae, isolated from a brackish lake in Hamamatsu Japan.</title>
        <authorList>
            <person name="Maejima Y."/>
            <person name="Iino T."/>
            <person name="Muraguchi Y."/>
            <person name="Fukuda K."/>
            <person name="Ohkuma M."/>
            <person name="Moriuchi R."/>
            <person name="Dohra H."/>
            <person name="Kimbara K."/>
            <person name="Shintani M."/>
        </authorList>
    </citation>
    <scope>NUCLEOTIDE SEQUENCE [LARGE SCALE GENOMIC DNA]</scope>
    <source>
        <strain evidence="2 3">Ys</strain>
    </source>
</reference>
<keyword evidence="1" id="KW-1133">Transmembrane helix</keyword>
<dbReference type="EMBL" id="BHXQ01000002">
    <property type="protein sequence ID" value="GCC50808.1"/>
    <property type="molecule type" value="Genomic_DNA"/>
</dbReference>
<feature type="transmembrane region" description="Helical" evidence="1">
    <location>
        <begin position="255"/>
        <end position="273"/>
    </location>
</feature>
<protein>
    <submittedName>
        <fullName evidence="2">DUF3667 domain-containing protein</fullName>
    </submittedName>
</protein>
<organism evidence="2 3">
    <name type="scientific">Chryseotalea sanaruensis</name>
    <dbReference type="NCBI Taxonomy" id="2482724"/>
    <lineage>
        <taxon>Bacteria</taxon>
        <taxon>Pseudomonadati</taxon>
        <taxon>Bacteroidota</taxon>
        <taxon>Cytophagia</taxon>
        <taxon>Cytophagales</taxon>
        <taxon>Chryseotaleaceae</taxon>
        <taxon>Chryseotalea</taxon>
    </lineage>
</organism>
<comment type="caution">
    <text evidence="2">The sequence shown here is derived from an EMBL/GenBank/DDBJ whole genome shotgun (WGS) entry which is preliminary data.</text>
</comment>
<evidence type="ECO:0000313" key="2">
    <source>
        <dbReference type="EMBL" id="GCC50808.1"/>
    </source>
</evidence>
<evidence type="ECO:0000256" key="1">
    <source>
        <dbReference type="SAM" id="Phobius"/>
    </source>
</evidence>
<dbReference type="RefSeq" id="WP_127121475.1">
    <property type="nucleotide sequence ID" value="NZ_BHXQ01000002.1"/>
</dbReference>
<evidence type="ECO:0000313" key="3">
    <source>
        <dbReference type="Proteomes" id="UP000288227"/>
    </source>
</evidence>
<feature type="transmembrane region" description="Helical" evidence="1">
    <location>
        <begin position="279"/>
        <end position="296"/>
    </location>
</feature>
<dbReference type="InterPro" id="IPR022134">
    <property type="entry name" value="DUF3667"/>
</dbReference>
<keyword evidence="3" id="KW-1185">Reference proteome</keyword>
<feature type="transmembrane region" description="Helical" evidence="1">
    <location>
        <begin position="105"/>
        <end position="123"/>
    </location>
</feature>
<accession>A0A401U7E5</accession>
<proteinExistence type="predicted"/>